<feature type="transmembrane region" description="Helical" evidence="3">
    <location>
        <begin position="434"/>
        <end position="454"/>
    </location>
</feature>
<dbReference type="Proteomes" id="UP000197025">
    <property type="component" value="Unassembled WGS sequence"/>
</dbReference>
<protein>
    <submittedName>
        <fullName evidence="5">Cytochrome c oxidase subunit 1</fullName>
    </submittedName>
</protein>
<keyword evidence="1" id="KW-0813">Transport</keyword>
<feature type="transmembrane region" description="Helical" evidence="3">
    <location>
        <begin position="152"/>
        <end position="176"/>
    </location>
</feature>
<evidence type="ECO:0000256" key="2">
    <source>
        <dbReference type="ARBA" id="ARBA00022982"/>
    </source>
</evidence>
<dbReference type="GO" id="GO:0004129">
    <property type="term" value="F:cytochrome-c oxidase activity"/>
    <property type="evidence" value="ECO:0007669"/>
    <property type="project" value="InterPro"/>
</dbReference>
<feature type="transmembrane region" description="Helical" evidence="3">
    <location>
        <begin position="478"/>
        <end position="507"/>
    </location>
</feature>
<dbReference type="PRINTS" id="PR01165">
    <property type="entry name" value="CYCOXIDASEI"/>
</dbReference>
<name>A0A212RKB0_9CHLR</name>
<feature type="transmembrane region" description="Helical" evidence="3">
    <location>
        <begin position="352"/>
        <end position="374"/>
    </location>
</feature>
<dbReference type="InParanoid" id="A0A212RKB0"/>
<dbReference type="PANTHER" id="PTHR10422">
    <property type="entry name" value="CYTOCHROME C OXIDASE SUBUNIT 1"/>
    <property type="match status" value="1"/>
</dbReference>
<feature type="transmembrane region" description="Helical" evidence="3">
    <location>
        <begin position="241"/>
        <end position="261"/>
    </location>
</feature>
<sequence length="570" mass="62245">MAAPAIPLGEEKAIFRVCPVTRLRVDLAAERMIIANATAAVIFLLVGGVMGLLLALTRWEAVHLLPATWYYRLVTGHGFNMLVAWIVFFEVAGLYFGSTVLLNARLASPWAARLAFALMLLGALLVNGIVLAGRADVMFTAYVPLKAHPLFYLGVILFAVGALIAVALFFVNLLIARLEGRYTGSVPLVVFGLATAAIIATYTLLSGAIAFIPAFFWSLGWLRTYDPGFYRNLFWGFGHPAQQINLAAMVAVWYALAAITVGATPINEKLCRLAFVLYILFINLGAAHHLLVDPGLSFAWKMFNTSYAMYLAVLGSLIHAFSIPAAVEVALRRQGYRRGLFEWLRRAPWQEPGFAALVVSMVLFGWLGGVSGVIIGTEQLNMQFHNTLAVPGHFHATVVGGTTLAFMGLTYYLIPLIFRRELRLKRLASYQPYVFGFGMLLLILGFLLSGTLGVPRRDWAVFKTPAAFSTLIPESAQFTLAIAGLGGVIASIGGAMFLLVVLSSVLTGAVQEARSLRLVVASPADPPEAAETAHEEPRGTFVIALAFLAFFILVYFRNWWLLGLRSWLVH</sequence>
<evidence type="ECO:0000313" key="6">
    <source>
        <dbReference type="Proteomes" id="UP000197025"/>
    </source>
</evidence>
<organism evidence="5 6">
    <name type="scientific">Thermoflexus hugenholtzii JAD2</name>
    <dbReference type="NCBI Taxonomy" id="877466"/>
    <lineage>
        <taxon>Bacteria</taxon>
        <taxon>Bacillati</taxon>
        <taxon>Chloroflexota</taxon>
        <taxon>Thermoflexia</taxon>
        <taxon>Thermoflexales</taxon>
        <taxon>Thermoflexaceae</taxon>
        <taxon>Thermoflexus</taxon>
    </lineage>
</organism>
<dbReference type="InterPro" id="IPR023616">
    <property type="entry name" value="Cyt_c_oxase-like_su1_dom"/>
</dbReference>
<feature type="transmembrane region" description="Helical" evidence="3">
    <location>
        <begin position="79"/>
        <end position="102"/>
    </location>
</feature>
<keyword evidence="2" id="KW-0249">Electron transport</keyword>
<dbReference type="AlphaFoldDB" id="A0A212RKB0"/>
<evidence type="ECO:0000313" key="5">
    <source>
        <dbReference type="EMBL" id="SNB72790.1"/>
    </source>
</evidence>
<dbReference type="PANTHER" id="PTHR10422:SF40">
    <property type="entry name" value="CYTOCHROME C OXIDASE SUBUNIT I"/>
    <property type="match status" value="1"/>
</dbReference>
<dbReference type="RefSeq" id="WP_200808209.1">
    <property type="nucleotide sequence ID" value="NZ_FYEK01000066.1"/>
</dbReference>
<keyword evidence="3" id="KW-0472">Membrane</keyword>
<dbReference type="InterPro" id="IPR036927">
    <property type="entry name" value="Cyt_c_oxase-like_su1_sf"/>
</dbReference>
<dbReference type="Pfam" id="PF00115">
    <property type="entry name" value="COX1"/>
    <property type="match status" value="1"/>
</dbReference>
<dbReference type="GO" id="GO:0009060">
    <property type="term" value="P:aerobic respiration"/>
    <property type="evidence" value="ECO:0007669"/>
    <property type="project" value="InterPro"/>
</dbReference>
<feature type="transmembrane region" description="Helical" evidence="3">
    <location>
        <begin position="273"/>
        <end position="292"/>
    </location>
</feature>
<evidence type="ECO:0000256" key="1">
    <source>
        <dbReference type="ARBA" id="ARBA00022660"/>
    </source>
</evidence>
<evidence type="ECO:0000259" key="4">
    <source>
        <dbReference type="PROSITE" id="PS50855"/>
    </source>
</evidence>
<dbReference type="PROSITE" id="PS50855">
    <property type="entry name" value="COX1"/>
    <property type="match status" value="1"/>
</dbReference>
<keyword evidence="6" id="KW-1185">Reference proteome</keyword>
<proteinExistence type="predicted"/>
<reference evidence="6" key="1">
    <citation type="submission" date="2017-06" db="EMBL/GenBank/DDBJ databases">
        <authorList>
            <person name="Varghese N."/>
            <person name="Submissions S."/>
        </authorList>
    </citation>
    <scope>NUCLEOTIDE SEQUENCE [LARGE SCALE GENOMIC DNA]</scope>
    <source>
        <strain evidence="6">JAD2</strain>
    </source>
</reference>
<dbReference type="SUPFAM" id="SSF81442">
    <property type="entry name" value="Cytochrome c oxidase subunit I-like"/>
    <property type="match status" value="1"/>
</dbReference>
<gene>
    <name evidence="5" type="ORF">SAMN02746019_00016520</name>
</gene>
<dbReference type="InterPro" id="IPR000883">
    <property type="entry name" value="Cyt_C_Oxase_1"/>
</dbReference>
<dbReference type="GO" id="GO:0020037">
    <property type="term" value="F:heme binding"/>
    <property type="evidence" value="ECO:0007669"/>
    <property type="project" value="InterPro"/>
</dbReference>
<accession>A0A212RKB0</accession>
<keyword evidence="3" id="KW-0812">Transmembrane</keyword>
<dbReference type="EMBL" id="FYEK01000066">
    <property type="protein sequence ID" value="SNB72790.1"/>
    <property type="molecule type" value="Genomic_DNA"/>
</dbReference>
<feature type="domain" description="Cytochrome oxidase subunit I profile" evidence="4">
    <location>
        <begin position="40"/>
        <end position="527"/>
    </location>
</feature>
<feature type="transmembrane region" description="Helical" evidence="3">
    <location>
        <begin position="394"/>
        <end position="414"/>
    </location>
</feature>
<keyword evidence="1" id="KW-0679">Respiratory chain</keyword>
<feature type="transmembrane region" description="Helical" evidence="3">
    <location>
        <begin position="114"/>
        <end position="132"/>
    </location>
</feature>
<feature type="transmembrane region" description="Helical" evidence="3">
    <location>
        <begin position="188"/>
        <end position="221"/>
    </location>
</feature>
<dbReference type="GO" id="GO:0016020">
    <property type="term" value="C:membrane"/>
    <property type="evidence" value="ECO:0007669"/>
    <property type="project" value="InterPro"/>
</dbReference>
<dbReference type="Gene3D" id="1.20.210.10">
    <property type="entry name" value="Cytochrome c oxidase-like, subunit I domain"/>
    <property type="match status" value="1"/>
</dbReference>
<feature type="transmembrane region" description="Helical" evidence="3">
    <location>
        <begin position="33"/>
        <end position="59"/>
    </location>
</feature>
<keyword evidence="3" id="KW-1133">Transmembrane helix</keyword>
<feature type="transmembrane region" description="Helical" evidence="3">
    <location>
        <begin position="541"/>
        <end position="560"/>
    </location>
</feature>
<evidence type="ECO:0000256" key="3">
    <source>
        <dbReference type="SAM" id="Phobius"/>
    </source>
</evidence>
<feature type="transmembrane region" description="Helical" evidence="3">
    <location>
        <begin position="307"/>
        <end position="331"/>
    </location>
</feature>